<feature type="transmembrane region" description="Helical" evidence="1">
    <location>
        <begin position="94"/>
        <end position="115"/>
    </location>
</feature>
<proteinExistence type="predicted"/>
<feature type="transmembrane region" description="Helical" evidence="1">
    <location>
        <begin position="277"/>
        <end position="297"/>
    </location>
</feature>
<feature type="transmembrane region" description="Helical" evidence="1">
    <location>
        <begin position="41"/>
        <end position="58"/>
    </location>
</feature>
<gene>
    <name evidence="2" type="ORF">PSON_ATCC_30995.1.T2360008</name>
</gene>
<protein>
    <submittedName>
        <fullName evidence="2">Uncharacterized protein</fullName>
    </submittedName>
</protein>
<dbReference type="EMBL" id="CAJJDN010000236">
    <property type="protein sequence ID" value="CAD8129644.1"/>
    <property type="molecule type" value="Genomic_DNA"/>
</dbReference>
<evidence type="ECO:0000313" key="3">
    <source>
        <dbReference type="Proteomes" id="UP000692954"/>
    </source>
</evidence>
<keyword evidence="3" id="KW-1185">Reference proteome</keyword>
<sequence>MKMIIKNRYSGATGSMLVICKMGQLRLYDGPIKLYKEYWKFMFWFGIYYNVFPIFLTFKNEREMIIVLGRSVIIDRDDDNCCLKQLISRQFGSLFLIAIFRLAFIGILLRFEWLLNFFEYLMIQYIQYNNIWWKGSKRLCSDIHVLNLERFYQYILYNISWASQIKTSKQILDVRMRHSAQNYKDKIIRGIVRLNQTIEKNNLQIMNFFIVLYRQELKQMNTPLKHFFGYYLCIYFEEEMKKCGQLIFTNLSVIGQKVETTSRNFKKTYNIVQSTKFIFWMVNLIIDLIHQIIYMIVY</sequence>
<dbReference type="OrthoDB" id="10265393at2759"/>
<keyword evidence="1" id="KW-0472">Membrane</keyword>
<evidence type="ECO:0000313" key="2">
    <source>
        <dbReference type="EMBL" id="CAD8129644.1"/>
    </source>
</evidence>
<dbReference type="AlphaFoldDB" id="A0A8S1RT72"/>
<reference evidence="2" key="1">
    <citation type="submission" date="2021-01" db="EMBL/GenBank/DDBJ databases">
        <authorList>
            <consortium name="Genoscope - CEA"/>
            <person name="William W."/>
        </authorList>
    </citation>
    <scope>NUCLEOTIDE SEQUENCE</scope>
</reference>
<keyword evidence="1" id="KW-1133">Transmembrane helix</keyword>
<evidence type="ECO:0000256" key="1">
    <source>
        <dbReference type="SAM" id="Phobius"/>
    </source>
</evidence>
<keyword evidence="1" id="KW-0812">Transmembrane</keyword>
<organism evidence="2 3">
    <name type="scientific">Paramecium sonneborni</name>
    <dbReference type="NCBI Taxonomy" id="65129"/>
    <lineage>
        <taxon>Eukaryota</taxon>
        <taxon>Sar</taxon>
        <taxon>Alveolata</taxon>
        <taxon>Ciliophora</taxon>
        <taxon>Intramacronucleata</taxon>
        <taxon>Oligohymenophorea</taxon>
        <taxon>Peniculida</taxon>
        <taxon>Parameciidae</taxon>
        <taxon>Paramecium</taxon>
    </lineage>
</organism>
<name>A0A8S1RT72_9CILI</name>
<accession>A0A8S1RT72</accession>
<comment type="caution">
    <text evidence="2">The sequence shown here is derived from an EMBL/GenBank/DDBJ whole genome shotgun (WGS) entry which is preliminary data.</text>
</comment>
<dbReference type="Proteomes" id="UP000692954">
    <property type="component" value="Unassembled WGS sequence"/>
</dbReference>